<evidence type="ECO:0000256" key="5">
    <source>
        <dbReference type="ARBA" id="ARBA00022777"/>
    </source>
</evidence>
<dbReference type="InterPro" id="IPR000719">
    <property type="entry name" value="Prot_kinase_dom"/>
</dbReference>
<evidence type="ECO:0000313" key="10">
    <source>
        <dbReference type="Proteomes" id="UP001370490"/>
    </source>
</evidence>
<feature type="domain" description="EF-hand" evidence="8">
    <location>
        <begin position="222"/>
        <end position="257"/>
    </location>
</feature>
<dbReference type="SUPFAM" id="SSF47473">
    <property type="entry name" value="EF-hand"/>
    <property type="match status" value="1"/>
</dbReference>
<dbReference type="GO" id="GO:0004674">
    <property type="term" value="F:protein serine/threonine kinase activity"/>
    <property type="evidence" value="ECO:0007669"/>
    <property type="project" value="UniProtKB-KW"/>
</dbReference>
<dbReference type="Gene3D" id="1.10.510.10">
    <property type="entry name" value="Transferase(Phosphotransferase) domain 1"/>
    <property type="match status" value="1"/>
</dbReference>
<evidence type="ECO:0000256" key="6">
    <source>
        <dbReference type="ARBA" id="ARBA00022840"/>
    </source>
</evidence>
<evidence type="ECO:0000256" key="1">
    <source>
        <dbReference type="ARBA" id="ARBA00005354"/>
    </source>
</evidence>
<feature type="domain" description="Protein kinase" evidence="7">
    <location>
        <begin position="1"/>
        <end position="212"/>
    </location>
</feature>
<gene>
    <name evidence="9" type="ORF">RJ641_001473</name>
</gene>
<dbReference type="InterPro" id="IPR011992">
    <property type="entry name" value="EF-hand-dom_pair"/>
</dbReference>
<dbReference type="SMART" id="SM00220">
    <property type="entry name" value="S_TKc"/>
    <property type="match status" value="1"/>
</dbReference>
<keyword evidence="5 9" id="KW-0418">Kinase</keyword>
<evidence type="ECO:0000259" key="8">
    <source>
        <dbReference type="PROSITE" id="PS50222"/>
    </source>
</evidence>
<evidence type="ECO:0000256" key="4">
    <source>
        <dbReference type="ARBA" id="ARBA00022741"/>
    </source>
</evidence>
<comment type="caution">
    <text evidence="9">The sequence shown here is derived from an EMBL/GenBank/DDBJ whole genome shotgun (WGS) entry which is preliminary data.</text>
</comment>
<dbReference type="GO" id="GO:0005509">
    <property type="term" value="F:calcium ion binding"/>
    <property type="evidence" value="ECO:0007669"/>
    <property type="project" value="InterPro"/>
</dbReference>
<dbReference type="InterPro" id="IPR050205">
    <property type="entry name" value="CDPK_Ser/Thr_kinases"/>
</dbReference>
<evidence type="ECO:0000256" key="3">
    <source>
        <dbReference type="ARBA" id="ARBA00022679"/>
    </source>
</evidence>
<dbReference type="Proteomes" id="UP001370490">
    <property type="component" value="Unassembled WGS sequence"/>
</dbReference>
<dbReference type="InterPro" id="IPR011009">
    <property type="entry name" value="Kinase-like_dom_sf"/>
</dbReference>
<dbReference type="Pfam" id="PF00069">
    <property type="entry name" value="Pkinase"/>
    <property type="match status" value="1"/>
</dbReference>
<keyword evidence="2" id="KW-0723">Serine/threonine-protein kinase</keyword>
<evidence type="ECO:0000259" key="7">
    <source>
        <dbReference type="PROSITE" id="PS50011"/>
    </source>
</evidence>
<comment type="similarity">
    <text evidence="1">Belongs to the protein kinase superfamily. CAMK Ser/Thr protein kinase family. CaMK subfamily.</text>
</comment>
<keyword evidence="6" id="KW-0067">ATP-binding</keyword>
<dbReference type="InterPro" id="IPR002048">
    <property type="entry name" value="EF_hand_dom"/>
</dbReference>
<organism evidence="9 10">
    <name type="scientific">Dillenia turbinata</name>
    <dbReference type="NCBI Taxonomy" id="194707"/>
    <lineage>
        <taxon>Eukaryota</taxon>
        <taxon>Viridiplantae</taxon>
        <taxon>Streptophyta</taxon>
        <taxon>Embryophyta</taxon>
        <taxon>Tracheophyta</taxon>
        <taxon>Spermatophyta</taxon>
        <taxon>Magnoliopsida</taxon>
        <taxon>eudicotyledons</taxon>
        <taxon>Gunneridae</taxon>
        <taxon>Pentapetalae</taxon>
        <taxon>Dilleniales</taxon>
        <taxon>Dilleniaceae</taxon>
        <taxon>Dillenia</taxon>
    </lineage>
</organism>
<dbReference type="PANTHER" id="PTHR24349">
    <property type="entry name" value="SERINE/THREONINE-PROTEIN KINASE"/>
    <property type="match status" value="1"/>
</dbReference>
<dbReference type="EMBL" id="JBAMMX010000001">
    <property type="protein sequence ID" value="KAK6948000.1"/>
    <property type="molecule type" value="Genomic_DNA"/>
</dbReference>
<keyword evidence="4" id="KW-0547">Nucleotide-binding</keyword>
<dbReference type="PROSITE" id="PS50011">
    <property type="entry name" value="PROTEIN_KINASE_DOM"/>
    <property type="match status" value="1"/>
</dbReference>
<keyword evidence="10" id="KW-1185">Reference proteome</keyword>
<sequence length="316" mass="36204">MGGQGHQLNLSCPNSPRSCQGGELLDRILSRDGIYAEEDAKVIVKQILSVVAFCHLQRVVHHDLEPKNFLFTTRNEDAFVMIIDFGLSDFARSHNTSTFLKKLLFGFLPSELELLLGGKLAVKFQFLLFVIQCGSRYVVYRRSRPFWARAESGIFRSVLRADPNSEDSPWPSASPEAKDFVRRLRNKDYRKRMSAAQALKLMLMVQNLHGLVDALSKALTEDELVYLRAQFRHLEPNKKGQISFDNFRVALTRNVTDAMKELSLEEFCAAAISTHLLEALDYWEEMATTAFENFELKATALSLWRNWQRPQYAHNP</sequence>
<proteinExistence type="inferred from homology"/>
<dbReference type="GO" id="GO:0005524">
    <property type="term" value="F:ATP binding"/>
    <property type="evidence" value="ECO:0007669"/>
    <property type="project" value="UniProtKB-KW"/>
</dbReference>
<dbReference type="SUPFAM" id="SSF56112">
    <property type="entry name" value="Protein kinase-like (PK-like)"/>
    <property type="match status" value="1"/>
</dbReference>
<name>A0AAN8ZWT9_9MAGN</name>
<accession>A0AAN8ZWT9</accession>
<dbReference type="AlphaFoldDB" id="A0AAN8ZWT9"/>
<protein>
    <submittedName>
        <fullName evidence="9">Protein kinase domain</fullName>
    </submittedName>
</protein>
<dbReference type="PROSITE" id="PS50222">
    <property type="entry name" value="EF_HAND_2"/>
    <property type="match status" value="1"/>
</dbReference>
<evidence type="ECO:0000256" key="2">
    <source>
        <dbReference type="ARBA" id="ARBA00022527"/>
    </source>
</evidence>
<evidence type="ECO:0000313" key="9">
    <source>
        <dbReference type="EMBL" id="KAK6948000.1"/>
    </source>
</evidence>
<keyword evidence="3" id="KW-0808">Transferase</keyword>
<reference evidence="9 10" key="1">
    <citation type="submission" date="2023-12" db="EMBL/GenBank/DDBJ databases">
        <title>A high-quality genome assembly for Dillenia turbinata (Dilleniales).</title>
        <authorList>
            <person name="Chanderbali A."/>
        </authorList>
    </citation>
    <scope>NUCLEOTIDE SEQUENCE [LARGE SCALE GENOMIC DNA]</scope>
    <source>
        <strain evidence="9">LSX21</strain>
        <tissue evidence="9">Leaf</tissue>
    </source>
</reference>